<evidence type="ECO:0000256" key="4">
    <source>
        <dbReference type="ARBA" id="ARBA00023125"/>
    </source>
</evidence>
<keyword evidence="6 7" id="KW-0539">Nucleus</keyword>
<evidence type="ECO:0000256" key="7">
    <source>
        <dbReference type="RuleBase" id="RU366044"/>
    </source>
</evidence>
<dbReference type="SUPFAM" id="SSF50916">
    <property type="entry name" value="Rap30/74 interaction domains"/>
    <property type="match status" value="1"/>
</dbReference>
<feature type="compositionally biased region" description="Basic residues" evidence="8">
    <location>
        <begin position="501"/>
        <end position="513"/>
    </location>
</feature>
<dbReference type="GO" id="GO:0001096">
    <property type="term" value="F:TFIIF-class transcription factor complex binding"/>
    <property type="evidence" value="ECO:0007669"/>
    <property type="project" value="TreeGrafter"/>
</dbReference>
<feature type="compositionally biased region" description="Low complexity" evidence="8">
    <location>
        <begin position="102"/>
        <end position="117"/>
    </location>
</feature>
<feature type="compositionally biased region" description="Basic and acidic residues" evidence="8">
    <location>
        <begin position="459"/>
        <end position="473"/>
    </location>
</feature>
<evidence type="ECO:0000256" key="5">
    <source>
        <dbReference type="ARBA" id="ARBA00023163"/>
    </source>
</evidence>
<feature type="region of interest" description="Disordered" evidence="8">
    <location>
        <begin position="327"/>
        <end position="371"/>
    </location>
</feature>
<feature type="compositionally biased region" description="Low complexity" evidence="8">
    <location>
        <begin position="658"/>
        <end position="668"/>
    </location>
</feature>
<feature type="compositionally biased region" description="Polar residues" evidence="8">
    <location>
        <begin position="336"/>
        <end position="369"/>
    </location>
</feature>
<feature type="compositionally biased region" description="Polar residues" evidence="8">
    <location>
        <begin position="147"/>
        <end position="162"/>
    </location>
</feature>
<dbReference type="GO" id="GO:0032968">
    <property type="term" value="P:positive regulation of transcription elongation by RNA polymerase II"/>
    <property type="evidence" value="ECO:0007669"/>
    <property type="project" value="InterPro"/>
</dbReference>
<keyword evidence="5 7" id="KW-0804">Transcription</keyword>
<evidence type="ECO:0000256" key="6">
    <source>
        <dbReference type="ARBA" id="ARBA00023242"/>
    </source>
</evidence>
<keyword evidence="9" id="KW-0648">Protein biosynthesis</keyword>
<sequence>MSHVKREPSLNEMPPTSTPRSFPSTSSSSSSSFSRLPGRSRPKLEPKTEPMPPATYNDYRLVSAGSGSTRFNVIKFNSLQDIDPTRFARPVKMNRKDPRARSPPAVGSASAAAAAVATPTLSDDRDGNIDGQPSNSSTLAAAKVKQESSSTGQTIPSVSGPSTPGAASAEEERKQMFDAQGKPMVDGQGEPIYAPPKQKFDASLVAPHGASGNGQHTVRNKKTAFKKKTKQVFKISTDTIRLRREERHPWVVESADKAEEWVGRMEDKAENARYCLFVFEDDKDEFEVLDVRRWFKFQPRPKYGTLAADEAEELYARTLKGKDAGRWMMREDDRIQSSIPSDRNSTNPSAGSSLQPNAPHQGISLPTSSRIKRENTALPGWLRRATTVVKIENANMVGSVKREPRLEDWEIGDGDGDGDGRGGRREDDGAGADGDGDADFEDAFSDDDGLIEFDQTDEQENKELEERLKREFRQGNAQGDDAVSDEEDLFGDDALDENGKRIKKALKKHKKRRGLDDSDDEDDDGRNPYASSEESQSSDEEPVVPNPLTNPSNGGPPVTMIHGMHVPPPPPSRPGSTASTRHNSTVGNSASGPTTTSSRSGSPLPSGAAFLAHRATTPNRKQNSSRSRDVSRERSLERERSRSPVPSGANKRKGESDGSNSSGQSLGPSGLGNGEATKKPRVDGSERVSSLPSTGPKEAQVIAYLKRTRPSIGQLISHFKKSLKSTNPEQTAANKAFLLDVVKRVANLDKDMTIVLKDAFAS</sequence>
<dbReference type="GO" id="GO:0005674">
    <property type="term" value="C:transcription factor TFIIF complex"/>
    <property type="evidence" value="ECO:0007669"/>
    <property type="project" value="TreeGrafter"/>
</dbReference>
<evidence type="ECO:0000313" key="9">
    <source>
        <dbReference type="EMBL" id="CDZ98476.1"/>
    </source>
</evidence>
<comment type="subcellular location">
    <subcellularLocation>
        <location evidence="1 7">Nucleus</location>
    </subcellularLocation>
</comment>
<keyword evidence="3 7" id="KW-0805">Transcription regulation</keyword>
<keyword evidence="4 7" id="KW-0238">DNA-binding</keyword>
<evidence type="ECO:0000256" key="8">
    <source>
        <dbReference type="SAM" id="MobiDB-lite"/>
    </source>
</evidence>
<feature type="compositionally biased region" description="Low complexity" evidence="8">
    <location>
        <begin position="589"/>
        <end position="609"/>
    </location>
</feature>
<dbReference type="EMBL" id="LN483345">
    <property type="protein sequence ID" value="CDZ98476.1"/>
    <property type="molecule type" value="Genomic_DNA"/>
</dbReference>
<feature type="compositionally biased region" description="Low complexity" evidence="8">
    <location>
        <begin position="14"/>
        <end position="39"/>
    </location>
</feature>
<dbReference type="GO" id="GO:0006367">
    <property type="term" value="P:transcription initiation at RNA polymerase II promoter"/>
    <property type="evidence" value="ECO:0007669"/>
    <property type="project" value="InterPro"/>
</dbReference>
<name>A0A0F7SHP8_PHARH</name>
<feature type="compositionally biased region" description="Basic and acidic residues" evidence="8">
    <location>
        <begin position="676"/>
        <end position="686"/>
    </location>
</feature>
<feature type="region of interest" description="Disordered" evidence="8">
    <location>
        <begin position="405"/>
        <end position="697"/>
    </location>
</feature>
<evidence type="ECO:0000256" key="2">
    <source>
        <dbReference type="ARBA" id="ARBA00005249"/>
    </source>
</evidence>
<feature type="region of interest" description="Disordered" evidence="8">
    <location>
        <begin position="1"/>
        <end position="61"/>
    </location>
</feature>
<comment type="similarity">
    <text evidence="2 7">Belongs to the TFIIF alpha subunit family.</text>
</comment>
<reference evidence="9" key="1">
    <citation type="submission" date="2014-08" db="EMBL/GenBank/DDBJ databases">
        <authorList>
            <person name="Sharma Rahul"/>
            <person name="Thines Marco"/>
        </authorList>
    </citation>
    <scope>NUCLEOTIDE SEQUENCE</scope>
</reference>
<dbReference type="GO" id="GO:0003743">
    <property type="term" value="F:translation initiation factor activity"/>
    <property type="evidence" value="ECO:0007669"/>
    <property type="project" value="UniProtKB-KW"/>
</dbReference>
<feature type="compositionally biased region" description="Acidic residues" evidence="8">
    <location>
        <begin position="434"/>
        <end position="458"/>
    </location>
</feature>
<feature type="compositionally biased region" description="Basic and acidic residues" evidence="8">
    <location>
        <begin position="418"/>
        <end position="428"/>
    </location>
</feature>
<proteinExistence type="inferred from homology"/>
<protein>
    <recommendedName>
        <fullName evidence="7">Transcription initiation factor IIF subunit alpha</fullName>
    </recommendedName>
</protein>
<comment type="function">
    <text evidence="7">TFIIF is a general transcription initiation factor that binds to RNA polymerase II and helps to recruit it to the initiation complex in collaboration with TFIIB. It promotes transcription elongation.</text>
</comment>
<evidence type="ECO:0000256" key="1">
    <source>
        <dbReference type="ARBA" id="ARBA00004123"/>
    </source>
</evidence>
<accession>A0A0F7SHP8</accession>
<dbReference type="InterPro" id="IPR011039">
    <property type="entry name" value="TFIIF_interaction"/>
</dbReference>
<dbReference type="GO" id="GO:0016251">
    <property type="term" value="F:RNA polymerase II general transcription initiation factor activity"/>
    <property type="evidence" value="ECO:0007669"/>
    <property type="project" value="TreeGrafter"/>
</dbReference>
<dbReference type="InterPro" id="IPR008851">
    <property type="entry name" value="TFIIF-alpha"/>
</dbReference>
<feature type="compositionally biased region" description="Basic and acidic residues" evidence="8">
    <location>
        <begin position="626"/>
        <end position="642"/>
    </location>
</feature>
<organism evidence="9">
    <name type="scientific">Phaffia rhodozyma</name>
    <name type="common">Yeast</name>
    <name type="synonym">Xanthophyllomyces dendrorhous</name>
    <dbReference type="NCBI Taxonomy" id="264483"/>
    <lineage>
        <taxon>Eukaryota</taxon>
        <taxon>Fungi</taxon>
        <taxon>Dikarya</taxon>
        <taxon>Basidiomycota</taxon>
        <taxon>Agaricomycotina</taxon>
        <taxon>Tremellomycetes</taxon>
        <taxon>Cystofilobasidiales</taxon>
        <taxon>Mrakiaceae</taxon>
        <taxon>Phaffia</taxon>
    </lineage>
</organism>
<dbReference type="PANTHER" id="PTHR13011:SF0">
    <property type="entry name" value="GENERAL TRANSCRIPTION FACTOR IIF SUBUNIT 1"/>
    <property type="match status" value="1"/>
</dbReference>
<evidence type="ECO:0000256" key="3">
    <source>
        <dbReference type="ARBA" id="ARBA00023015"/>
    </source>
</evidence>
<keyword evidence="9" id="KW-0396">Initiation factor</keyword>
<dbReference type="AlphaFoldDB" id="A0A0F7SHP8"/>
<feature type="compositionally biased region" description="Polar residues" evidence="8">
    <location>
        <begin position="574"/>
        <end position="588"/>
    </location>
</feature>
<dbReference type="Pfam" id="PF05793">
    <property type="entry name" value="TFIIF_alpha"/>
    <property type="match status" value="1"/>
</dbReference>
<dbReference type="GO" id="GO:0003677">
    <property type="term" value="F:DNA binding"/>
    <property type="evidence" value="ECO:0007669"/>
    <property type="project" value="UniProtKB-KW"/>
</dbReference>
<feature type="region of interest" description="Disordered" evidence="8">
    <location>
        <begin position="77"/>
        <end position="174"/>
    </location>
</feature>
<dbReference type="PANTHER" id="PTHR13011">
    <property type="entry name" value="TFIIF-ALPHA"/>
    <property type="match status" value="1"/>
</dbReference>
<feature type="compositionally biased region" description="Acidic residues" evidence="8">
    <location>
        <begin position="482"/>
        <end position="496"/>
    </location>
</feature>